<protein>
    <submittedName>
        <fullName evidence="3">NAD-dependent epimerase/dehydratase</fullName>
    </submittedName>
</protein>
<dbReference type="HOGENOM" id="CLU_071330_5_2_0"/>
<dbReference type="GO" id="GO:0016020">
    <property type="term" value="C:membrane"/>
    <property type="evidence" value="ECO:0007669"/>
    <property type="project" value="UniProtKB-SubCell"/>
</dbReference>
<dbReference type="STRING" id="401053.AciPR4_0346"/>
<dbReference type="OrthoDB" id="9785372at2"/>
<evidence type="ECO:0000313" key="3">
    <source>
        <dbReference type="EMBL" id="ADV81182.1"/>
    </source>
</evidence>
<dbReference type="Proteomes" id="UP000006844">
    <property type="component" value="Chromosome"/>
</dbReference>
<dbReference type="Gene3D" id="3.40.50.720">
    <property type="entry name" value="NAD(P)-binding Rossmann-like Domain"/>
    <property type="match status" value="1"/>
</dbReference>
<dbReference type="SUPFAM" id="SSF51735">
    <property type="entry name" value="NAD(P)-binding Rossmann-fold domains"/>
    <property type="match status" value="1"/>
</dbReference>
<dbReference type="InterPro" id="IPR001509">
    <property type="entry name" value="Epimerase_deHydtase"/>
</dbReference>
<dbReference type="eggNOG" id="COG0702">
    <property type="taxonomic scope" value="Bacteria"/>
</dbReference>
<proteinExistence type="predicted"/>
<evidence type="ECO:0000313" key="4">
    <source>
        <dbReference type="Proteomes" id="UP000006844"/>
    </source>
</evidence>
<dbReference type="PANTHER" id="PTHR14097">
    <property type="entry name" value="OXIDOREDUCTASE HTATIP2"/>
    <property type="match status" value="1"/>
</dbReference>
<sequence>MKIVIFGASGMVGGGLLLEALKDADVTEVIVVGRSPVGVTHAKLLEVLVSDLAEGAREISGMDACFFTVGVTASGKNEAEYTRLTYDLTLSVAEALVERNPAMTFVYVSGQGTGGKAMWARVKRRTEDALLAMPFRAAYMFRPGFIVPVGVKSKTKLYQRMYTVMGPVLPLIRKMFPKSVVNSDELGRAMLKVAKSGFTKKVLETSDIAGLRE</sequence>
<dbReference type="EMBL" id="CP002467">
    <property type="protein sequence ID" value="ADV81182.1"/>
    <property type="molecule type" value="Genomic_DNA"/>
</dbReference>
<comment type="subcellular location">
    <subcellularLocation>
        <location evidence="1">Membrane</location>
    </subcellularLocation>
</comment>
<accession>E8V1I7</accession>
<gene>
    <name evidence="3" type="ordered locus">AciPR4_0346</name>
</gene>
<dbReference type="InterPro" id="IPR036291">
    <property type="entry name" value="NAD(P)-bd_dom_sf"/>
</dbReference>
<dbReference type="KEGG" id="tsa:AciPR4_0346"/>
<reference evidence="3 4" key="1">
    <citation type="journal article" date="2012" name="Stand. Genomic Sci.">
        <title>Complete genome sequence of Terriglobus saanensis type strain SP1PR4(T), an Acidobacteria from tundra soil.</title>
        <authorList>
            <person name="Rawat S.R."/>
            <person name="Mannisto M.K."/>
            <person name="Starovoytov V."/>
            <person name="Goodwin L."/>
            <person name="Nolan M."/>
            <person name="Hauser L."/>
            <person name="Land M."/>
            <person name="Davenport K.W."/>
            <person name="Woyke T."/>
            <person name="Haggblom M.M."/>
        </authorList>
    </citation>
    <scope>NUCLEOTIDE SEQUENCE</scope>
    <source>
        <strain evidence="4">ATCC BAA-1853 / DSM 23119 / SP1PR4</strain>
    </source>
</reference>
<dbReference type="RefSeq" id="WP_013566915.1">
    <property type="nucleotide sequence ID" value="NC_014963.1"/>
</dbReference>
<feature type="domain" description="NAD-dependent epimerase/dehydratase" evidence="2">
    <location>
        <begin position="3"/>
        <end position="115"/>
    </location>
</feature>
<dbReference type="Pfam" id="PF01370">
    <property type="entry name" value="Epimerase"/>
    <property type="match status" value="1"/>
</dbReference>
<dbReference type="AlphaFoldDB" id="E8V1I7"/>
<keyword evidence="4" id="KW-1185">Reference proteome</keyword>
<evidence type="ECO:0000256" key="1">
    <source>
        <dbReference type="ARBA" id="ARBA00004370"/>
    </source>
</evidence>
<organism evidence="3 4">
    <name type="scientific">Terriglobus saanensis (strain ATCC BAA-1853 / DSM 23119 / SP1PR4)</name>
    <dbReference type="NCBI Taxonomy" id="401053"/>
    <lineage>
        <taxon>Bacteria</taxon>
        <taxon>Pseudomonadati</taxon>
        <taxon>Acidobacteriota</taxon>
        <taxon>Terriglobia</taxon>
        <taxon>Terriglobales</taxon>
        <taxon>Acidobacteriaceae</taxon>
        <taxon>Terriglobus</taxon>
    </lineage>
</organism>
<dbReference type="PANTHER" id="PTHR14097:SF8">
    <property type="entry name" value="NAD(P)-BINDING DOMAIN-CONTAINING PROTEIN"/>
    <property type="match status" value="1"/>
</dbReference>
<name>E8V1I7_TERSS</name>
<evidence type="ECO:0000259" key="2">
    <source>
        <dbReference type="Pfam" id="PF01370"/>
    </source>
</evidence>